<sequence length="359" mass="41104">MGNHTVCVGNTLSCVVASLSAYSVYLFYVHIYSSHTALRNNVLHNKSLPSLVYLYLKYLIKTLKRRRTGHLYTVSSNKCEVVYTAIDCRFEVPLLRKFCSAAGYGWDYPDTEFRDTPLCFPEFLCHRLLLMVLTDGKFRLSPAGLVRVRQSLKTLQPVDELKKGPFMLQVQVQEYRELDAGVEVDICLCATSRTGCPVWESVLTLLSKRKLHNNSRNENPDQPNEPAPENVKQVKLRIPRTAGLQCMWSYSAFSPYRLLFLPTCLFGRLQSTPNLWMLSVCLAEVEKHKGVEVITTPVNISVQFREPLSLRSRVTLRIDFSVVMKAEDAQEEEEKSVSPAQLWEEFSRGEFECSKRKSR</sequence>
<dbReference type="EMBL" id="OY660875">
    <property type="protein sequence ID" value="CAJ1068338.1"/>
    <property type="molecule type" value="Genomic_DNA"/>
</dbReference>
<reference evidence="2" key="1">
    <citation type="submission" date="2023-08" db="EMBL/GenBank/DDBJ databases">
        <authorList>
            <person name="Alioto T."/>
            <person name="Alioto T."/>
            <person name="Gomez Garrido J."/>
        </authorList>
    </citation>
    <scope>NUCLEOTIDE SEQUENCE</scope>
</reference>
<proteinExistence type="predicted"/>
<evidence type="ECO:0000256" key="1">
    <source>
        <dbReference type="SAM" id="Phobius"/>
    </source>
</evidence>
<dbReference type="PANTHER" id="PTHR43841">
    <property type="entry name" value="3-HYDROXYACYL-THIOESTER DEHYDRATASE HTDX-RELATED"/>
    <property type="match status" value="1"/>
</dbReference>
<organism evidence="2 3">
    <name type="scientific">Xyrichtys novacula</name>
    <name type="common">Pearly razorfish</name>
    <name type="synonym">Hemipteronotus novacula</name>
    <dbReference type="NCBI Taxonomy" id="13765"/>
    <lineage>
        <taxon>Eukaryota</taxon>
        <taxon>Metazoa</taxon>
        <taxon>Chordata</taxon>
        <taxon>Craniata</taxon>
        <taxon>Vertebrata</taxon>
        <taxon>Euteleostomi</taxon>
        <taxon>Actinopterygii</taxon>
        <taxon>Neopterygii</taxon>
        <taxon>Teleostei</taxon>
        <taxon>Neoteleostei</taxon>
        <taxon>Acanthomorphata</taxon>
        <taxon>Eupercaria</taxon>
        <taxon>Labriformes</taxon>
        <taxon>Labridae</taxon>
        <taxon>Xyrichtys</taxon>
    </lineage>
</organism>
<name>A0AAV1G4E0_XYRNO</name>
<protein>
    <submittedName>
        <fullName evidence="2">Uncharacterized protein si:ch211-12e13.1</fullName>
    </submittedName>
</protein>
<keyword evidence="3" id="KW-1185">Reference proteome</keyword>
<accession>A0AAV1G4E0</accession>
<dbReference type="Proteomes" id="UP001178508">
    <property type="component" value="Chromosome 12"/>
</dbReference>
<keyword evidence="1" id="KW-0812">Transmembrane</keyword>
<dbReference type="Gene3D" id="3.10.129.10">
    <property type="entry name" value="Hotdog Thioesterase"/>
    <property type="match status" value="1"/>
</dbReference>
<dbReference type="PANTHER" id="PTHR43841:SF3">
    <property type="entry name" value="(3R)-HYDROXYACYL-ACP DEHYDRATASE SUBUNIT HADB"/>
    <property type="match status" value="1"/>
</dbReference>
<feature type="transmembrane region" description="Helical" evidence="1">
    <location>
        <begin position="12"/>
        <end position="31"/>
    </location>
</feature>
<dbReference type="AlphaFoldDB" id="A0AAV1G4E0"/>
<keyword evidence="1" id="KW-0472">Membrane</keyword>
<evidence type="ECO:0000313" key="2">
    <source>
        <dbReference type="EMBL" id="CAJ1068338.1"/>
    </source>
</evidence>
<evidence type="ECO:0000313" key="3">
    <source>
        <dbReference type="Proteomes" id="UP001178508"/>
    </source>
</evidence>
<keyword evidence="1" id="KW-1133">Transmembrane helix</keyword>
<gene>
    <name evidence="2" type="ORF">XNOV1_A003072</name>
</gene>